<organism evidence="1 2">
    <name type="scientific">Pseudomonas jinjuensis</name>
    <dbReference type="NCBI Taxonomy" id="198616"/>
    <lineage>
        <taxon>Bacteria</taxon>
        <taxon>Pseudomonadati</taxon>
        <taxon>Pseudomonadota</taxon>
        <taxon>Gammaproteobacteria</taxon>
        <taxon>Pseudomonadales</taxon>
        <taxon>Pseudomonadaceae</taxon>
        <taxon>Pseudomonas</taxon>
    </lineage>
</organism>
<dbReference type="STRING" id="198616.SAMN05216193_101144"/>
<keyword evidence="2" id="KW-1185">Reference proteome</keyword>
<dbReference type="Proteomes" id="UP000242957">
    <property type="component" value="Unassembled WGS sequence"/>
</dbReference>
<dbReference type="SUPFAM" id="SSF89796">
    <property type="entry name" value="CoA-transferase family III (CaiB/BaiF)"/>
    <property type="match status" value="1"/>
</dbReference>
<gene>
    <name evidence="1" type="ORF">SAMN05216193_101144</name>
</gene>
<dbReference type="PANTHER" id="PTHR48228:SF5">
    <property type="entry name" value="ALPHA-METHYLACYL-COA RACEMASE"/>
    <property type="match status" value="1"/>
</dbReference>
<dbReference type="OrthoDB" id="9058532at2"/>
<evidence type="ECO:0000313" key="1">
    <source>
        <dbReference type="EMBL" id="SDN10809.1"/>
    </source>
</evidence>
<dbReference type="InterPro" id="IPR003673">
    <property type="entry name" value="CoA-Trfase_fam_III"/>
</dbReference>
<name>A0A1G9YNQ3_9PSED</name>
<dbReference type="InterPro" id="IPR023606">
    <property type="entry name" value="CoA-Trfase_III_dom_1_sf"/>
</dbReference>
<dbReference type="AlphaFoldDB" id="A0A1G9YNQ3"/>
<dbReference type="PANTHER" id="PTHR48228">
    <property type="entry name" value="SUCCINYL-COA--D-CITRAMALATE COA-TRANSFERASE"/>
    <property type="match status" value="1"/>
</dbReference>
<dbReference type="Gene3D" id="3.30.1540.10">
    <property type="entry name" value="formyl-coa transferase, domain 3"/>
    <property type="match status" value="1"/>
</dbReference>
<proteinExistence type="predicted"/>
<dbReference type="EMBL" id="FNIJ01000001">
    <property type="protein sequence ID" value="SDN10809.1"/>
    <property type="molecule type" value="Genomic_DNA"/>
</dbReference>
<accession>A0A1G9YNQ3</accession>
<sequence>MAGPLAGVKIVEMNAIGPAPVATMILADMGAEVIRIDRMAAGFFDGDGSLLGRGRRSIAIDPRKPGASEVLLKLIDGADVLIEGFRPGVMERLGLGPDVCLARNPKLVYGRMTGWGQSGPLAPTAGHDLNYISLSGVVNAMGHPDRAPTPPLHMVGDMGSGAMFLVTGVLAALFEAQKSGKGQVVDAAICDGATLLASMYYEMRHKGRWNDQRGSNMLDGGTPFYGCFTCADGKFISIGPLEPQFYQDLIQRCGVADDPAFKAQYAVREWPAMRARLEQLFLSRTRAEWCELLEGTDACFAPVLDFSEAPNHPHNQARDMFFESEGVLMPSPAPRFSRTPSEPGQVVRNGTNTLEVLQELGLAEADIDTLRASGAIA</sequence>
<dbReference type="Pfam" id="PF02515">
    <property type="entry name" value="CoA_transf_3"/>
    <property type="match status" value="1"/>
</dbReference>
<dbReference type="InterPro" id="IPR050509">
    <property type="entry name" value="CoA-transferase_III"/>
</dbReference>
<dbReference type="RefSeq" id="WP_084313158.1">
    <property type="nucleotide sequence ID" value="NZ_FNIJ01000001.1"/>
</dbReference>
<protein>
    <submittedName>
        <fullName evidence="1">Alpha-methylacyl-CoA racemase</fullName>
    </submittedName>
</protein>
<dbReference type="Gene3D" id="3.40.50.10540">
    <property type="entry name" value="Crotonobetainyl-coa:carnitine coa-transferase, domain 1"/>
    <property type="match status" value="1"/>
</dbReference>
<dbReference type="Gene3D" id="3.30.60.110">
    <property type="match status" value="1"/>
</dbReference>
<dbReference type="GO" id="GO:0003824">
    <property type="term" value="F:catalytic activity"/>
    <property type="evidence" value="ECO:0007669"/>
    <property type="project" value="InterPro"/>
</dbReference>
<dbReference type="InterPro" id="IPR044855">
    <property type="entry name" value="CoA-Trfase_III_dom3_sf"/>
</dbReference>
<reference evidence="2" key="1">
    <citation type="submission" date="2016-10" db="EMBL/GenBank/DDBJ databases">
        <authorList>
            <person name="Varghese N."/>
            <person name="Submissions S."/>
        </authorList>
    </citation>
    <scope>NUCLEOTIDE SEQUENCE [LARGE SCALE GENOMIC DNA]</scope>
    <source>
        <strain evidence="2">JCM 21621</strain>
    </source>
</reference>
<evidence type="ECO:0000313" key="2">
    <source>
        <dbReference type="Proteomes" id="UP000242957"/>
    </source>
</evidence>